<dbReference type="EMBL" id="JBHTBS010000014">
    <property type="protein sequence ID" value="MFC7339301.1"/>
    <property type="molecule type" value="Genomic_DNA"/>
</dbReference>
<proteinExistence type="predicted"/>
<dbReference type="RefSeq" id="WP_379715855.1">
    <property type="nucleotide sequence ID" value="NZ_JBHTBS010000014.1"/>
</dbReference>
<evidence type="ECO:0000256" key="1">
    <source>
        <dbReference type="SAM" id="Coils"/>
    </source>
</evidence>
<comment type="caution">
    <text evidence="3">The sequence shown here is derived from an EMBL/GenBank/DDBJ whole genome shotgun (WGS) entry which is preliminary data.</text>
</comment>
<organism evidence="3 4">
    <name type="scientific">Haloferula chungangensis</name>
    <dbReference type="NCBI Taxonomy" id="1048331"/>
    <lineage>
        <taxon>Bacteria</taxon>
        <taxon>Pseudomonadati</taxon>
        <taxon>Verrucomicrobiota</taxon>
        <taxon>Verrucomicrobiia</taxon>
        <taxon>Verrucomicrobiales</taxon>
        <taxon>Verrucomicrobiaceae</taxon>
        <taxon>Haloferula</taxon>
    </lineage>
</organism>
<evidence type="ECO:0000313" key="4">
    <source>
        <dbReference type="Proteomes" id="UP001596472"/>
    </source>
</evidence>
<evidence type="ECO:0000256" key="2">
    <source>
        <dbReference type="SAM" id="Phobius"/>
    </source>
</evidence>
<gene>
    <name evidence="3" type="ORF">ACFQY0_19060</name>
</gene>
<feature type="coiled-coil region" evidence="1">
    <location>
        <begin position="297"/>
        <end position="360"/>
    </location>
</feature>
<keyword evidence="1" id="KW-0175">Coiled coil</keyword>
<keyword evidence="2" id="KW-0472">Membrane</keyword>
<dbReference type="InterPro" id="IPR050445">
    <property type="entry name" value="Bact_polysacc_biosynth/exp"/>
</dbReference>
<dbReference type="PANTHER" id="PTHR32309">
    <property type="entry name" value="TYROSINE-PROTEIN KINASE"/>
    <property type="match status" value="1"/>
</dbReference>
<sequence length="423" mass="48047">MHPLMLKRYWQLFPLTITLCPLLGLLAVGILTLLQPKVYEATTVLQVRHYARPIDTPPSLGVPKGFSPTIWCPTEFEVVKSQETLDIVIDELDLLTRWNVDRDIARRRLSENIHAQKIRESDLIEIRVHAASPEQAQNIAVTLTEVYRARRTKLETQRTEQAIAELRDAVKKQEATVEDKRKTLTTIIRNQELLLHHIQPSKTKSAYSELLEQKVLLESQIETLLKYDGDQLMTYAAGLQLPENIIRTLHPQYLEAKRTLTSLQLAGLGDAHPSVTQQKEKVDGMRRDLDEGIIALRETLRAQLELSKSKSAELESKLGRQIGTGYGIGLHGFDDAKAEFETAQRLLEQLKIKLIAEEMQRRITESPIIIHAEPTLPEKPVYPQFLRNLTIGLLSGIALGIISPLLFSPVLMRRDSRESLRPN</sequence>
<dbReference type="PANTHER" id="PTHR32309:SF31">
    <property type="entry name" value="CAPSULAR EXOPOLYSACCHARIDE FAMILY"/>
    <property type="match status" value="1"/>
</dbReference>
<name>A0ABW2LA38_9BACT</name>
<keyword evidence="4" id="KW-1185">Reference proteome</keyword>
<feature type="transmembrane region" description="Helical" evidence="2">
    <location>
        <begin position="12"/>
        <end position="34"/>
    </location>
</feature>
<feature type="coiled-coil region" evidence="1">
    <location>
        <begin position="149"/>
        <end position="183"/>
    </location>
</feature>
<accession>A0ABW2LA38</accession>
<evidence type="ECO:0000313" key="3">
    <source>
        <dbReference type="EMBL" id="MFC7339301.1"/>
    </source>
</evidence>
<keyword evidence="2" id="KW-0812">Transmembrane</keyword>
<reference evidence="4" key="1">
    <citation type="journal article" date="2019" name="Int. J. Syst. Evol. Microbiol.">
        <title>The Global Catalogue of Microorganisms (GCM) 10K type strain sequencing project: providing services to taxonomists for standard genome sequencing and annotation.</title>
        <authorList>
            <consortium name="The Broad Institute Genomics Platform"/>
            <consortium name="The Broad Institute Genome Sequencing Center for Infectious Disease"/>
            <person name="Wu L."/>
            <person name="Ma J."/>
        </authorList>
    </citation>
    <scope>NUCLEOTIDE SEQUENCE [LARGE SCALE GENOMIC DNA]</scope>
    <source>
        <strain evidence="4">CGMCC 4.1467</strain>
    </source>
</reference>
<dbReference type="Proteomes" id="UP001596472">
    <property type="component" value="Unassembled WGS sequence"/>
</dbReference>
<protein>
    <submittedName>
        <fullName evidence="3">GumC family protein</fullName>
    </submittedName>
</protein>
<feature type="transmembrane region" description="Helical" evidence="2">
    <location>
        <begin position="389"/>
        <end position="411"/>
    </location>
</feature>
<keyword evidence="2" id="KW-1133">Transmembrane helix</keyword>